<dbReference type="SUPFAM" id="SSF51197">
    <property type="entry name" value="Clavaminate synthase-like"/>
    <property type="match status" value="1"/>
</dbReference>
<proteinExistence type="predicted"/>
<evidence type="ECO:0000313" key="1">
    <source>
        <dbReference type="EMBL" id="CAF0771066.1"/>
    </source>
</evidence>
<dbReference type="Proteomes" id="UP000663879">
    <property type="component" value="Unassembled WGS sequence"/>
</dbReference>
<accession>A0A813QNU8</accession>
<protein>
    <recommendedName>
        <fullName evidence="3">Phytanoyl-CoA dioxygenase</fullName>
    </recommendedName>
</protein>
<name>A0A813QNU8_9BILA</name>
<gene>
    <name evidence="1" type="ORF">OXX778_LOCUS4954</name>
</gene>
<dbReference type="OrthoDB" id="445007at2759"/>
<reference evidence="1" key="1">
    <citation type="submission" date="2021-02" db="EMBL/GenBank/DDBJ databases">
        <authorList>
            <person name="Nowell W R."/>
        </authorList>
    </citation>
    <scope>NUCLEOTIDE SEQUENCE</scope>
    <source>
        <strain evidence="1">Ploen Becks lab</strain>
    </source>
</reference>
<dbReference type="InterPro" id="IPR008775">
    <property type="entry name" value="Phytyl_CoA_dOase-like"/>
</dbReference>
<dbReference type="PANTHER" id="PTHR31630">
    <property type="entry name" value="PHYTANOYL-COA DIOXYGENASE-RELATED-RELATED"/>
    <property type="match status" value="1"/>
</dbReference>
<dbReference type="EMBL" id="CAJNOC010000516">
    <property type="protein sequence ID" value="CAF0771066.1"/>
    <property type="molecule type" value="Genomic_DNA"/>
</dbReference>
<dbReference type="PANTHER" id="PTHR31630:SF6">
    <property type="entry name" value="PHYTANOYL-COA DIOXYGENASE-RELATED"/>
    <property type="match status" value="1"/>
</dbReference>
<organism evidence="1 2">
    <name type="scientific">Brachionus calyciflorus</name>
    <dbReference type="NCBI Taxonomy" id="104777"/>
    <lineage>
        <taxon>Eukaryota</taxon>
        <taxon>Metazoa</taxon>
        <taxon>Spiralia</taxon>
        <taxon>Gnathifera</taxon>
        <taxon>Rotifera</taxon>
        <taxon>Eurotatoria</taxon>
        <taxon>Monogononta</taxon>
        <taxon>Pseudotrocha</taxon>
        <taxon>Ploima</taxon>
        <taxon>Brachionidae</taxon>
        <taxon>Brachionus</taxon>
    </lineage>
</organism>
<dbReference type="AlphaFoldDB" id="A0A813QNU8"/>
<keyword evidence="2" id="KW-1185">Reference proteome</keyword>
<evidence type="ECO:0008006" key="3">
    <source>
        <dbReference type="Google" id="ProtNLM"/>
    </source>
</evidence>
<sequence>MYTDFFPETDISNLNATLNQHGVCVLTNVFQREECDFIRQRILNHLKTELNVSEPNDFEKLKPLKGGIMRYYGISLLKEVLDLKTDARTVKPFEEIWQNNELTTSFDSIFIGPPPEQTEKDNFFDPNKTWFHLDQASNKHDLCCVQAFINLEDAEHGDGCLSVLEKSHLYFNEFYTHFGINTQGRDWFLLNQKIHVDWFREKGCNWRTIMAPKGSMVFWDSRVVHQGTLPRKNRPNPKWRFLSYVCYTPGYLQSKNDAKLKREAYVNNLCTAHWPYTVKIFNVKTDDFNKTNNLKELSQRQKLLFGI</sequence>
<dbReference type="Gene3D" id="2.60.120.620">
    <property type="entry name" value="q2cbj1_9rhob like domain"/>
    <property type="match status" value="1"/>
</dbReference>
<evidence type="ECO:0000313" key="2">
    <source>
        <dbReference type="Proteomes" id="UP000663879"/>
    </source>
</evidence>
<dbReference type="Pfam" id="PF05721">
    <property type="entry name" value="PhyH"/>
    <property type="match status" value="1"/>
</dbReference>
<comment type="caution">
    <text evidence="1">The sequence shown here is derived from an EMBL/GenBank/DDBJ whole genome shotgun (WGS) entry which is preliminary data.</text>
</comment>